<evidence type="ECO:0008006" key="3">
    <source>
        <dbReference type="Google" id="ProtNLM"/>
    </source>
</evidence>
<dbReference type="Gene3D" id="6.20.120.50">
    <property type="match status" value="1"/>
</dbReference>
<evidence type="ECO:0000313" key="2">
    <source>
        <dbReference type="Proteomes" id="UP000178930"/>
    </source>
</evidence>
<protein>
    <recommendedName>
        <fullName evidence="3">DUF3006 domain-containing protein</fullName>
    </recommendedName>
</protein>
<sequence length="86" mass="9565">MAINNSNQINQPDLKGKVENFTGKIATILTADGQKINWPIKNLPDDCQIGTAVRLVLKTNESDEEDRGQTAKTILNEILKTNKNEE</sequence>
<gene>
    <name evidence="1" type="ORF">A2729_05650</name>
</gene>
<organism evidence="1 2">
    <name type="scientific">Candidatus Buchananbacteria bacterium RIFCSPHIGHO2_01_FULL_39_14</name>
    <dbReference type="NCBI Taxonomy" id="1797532"/>
    <lineage>
        <taxon>Bacteria</taxon>
        <taxon>Candidatus Buchananiibacteriota</taxon>
    </lineage>
</organism>
<dbReference type="EMBL" id="MHIB01000046">
    <property type="protein sequence ID" value="OGY43019.1"/>
    <property type="molecule type" value="Genomic_DNA"/>
</dbReference>
<dbReference type="Proteomes" id="UP000178930">
    <property type="component" value="Unassembled WGS sequence"/>
</dbReference>
<name>A0A1G1XSH5_9BACT</name>
<evidence type="ECO:0000313" key="1">
    <source>
        <dbReference type="EMBL" id="OGY43019.1"/>
    </source>
</evidence>
<proteinExistence type="predicted"/>
<comment type="caution">
    <text evidence="1">The sequence shown here is derived from an EMBL/GenBank/DDBJ whole genome shotgun (WGS) entry which is preliminary data.</text>
</comment>
<dbReference type="AlphaFoldDB" id="A0A1G1XSH5"/>
<dbReference type="STRING" id="1797532.A2729_05650"/>
<accession>A0A1G1XSH5</accession>
<reference evidence="1 2" key="1">
    <citation type="journal article" date="2016" name="Nat. Commun.">
        <title>Thousands of microbial genomes shed light on interconnected biogeochemical processes in an aquifer system.</title>
        <authorList>
            <person name="Anantharaman K."/>
            <person name="Brown C.T."/>
            <person name="Hug L.A."/>
            <person name="Sharon I."/>
            <person name="Castelle C.J."/>
            <person name="Probst A.J."/>
            <person name="Thomas B.C."/>
            <person name="Singh A."/>
            <person name="Wilkins M.J."/>
            <person name="Karaoz U."/>
            <person name="Brodie E.L."/>
            <person name="Williams K.H."/>
            <person name="Hubbard S.S."/>
            <person name="Banfield J.F."/>
        </authorList>
    </citation>
    <scope>NUCLEOTIDE SEQUENCE [LARGE SCALE GENOMIC DNA]</scope>
</reference>